<keyword evidence="2" id="KW-1185">Reference proteome</keyword>
<protein>
    <submittedName>
        <fullName evidence="1">Uncharacterized protein</fullName>
    </submittedName>
</protein>
<evidence type="ECO:0000313" key="2">
    <source>
        <dbReference type="Proteomes" id="UP000752696"/>
    </source>
</evidence>
<sequence length="42" mass="4899">DPTSVTMNQIFKYLKLMTLRTVMLFSHETNTLGLLFPRKKLA</sequence>
<reference evidence="1" key="1">
    <citation type="submission" date="2020-07" db="EMBL/GenBank/DDBJ databases">
        <authorList>
            <person name="Nazaruddin N."/>
        </authorList>
    </citation>
    <scope>NUCLEOTIDE SEQUENCE</scope>
</reference>
<dbReference type="EMBL" id="CAJDYZ010003198">
    <property type="protein sequence ID" value="CAD1469918.1"/>
    <property type="molecule type" value="Genomic_DNA"/>
</dbReference>
<feature type="non-terminal residue" evidence="1">
    <location>
        <position position="1"/>
    </location>
</feature>
<accession>A0A6V7GWV6</accession>
<comment type="caution">
    <text evidence="1">The sequence shown here is derived from an EMBL/GenBank/DDBJ whole genome shotgun (WGS) entry which is preliminary data.</text>
</comment>
<gene>
    <name evidence="1" type="ORF">MHI_LOCUS168203</name>
</gene>
<dbReference type="Proteomes" id="UP000752696">
    <property type="component" value="Unassembled WGS sequence"/>
</dbReference>
<evidence type="ECO:0000313" key="1">
    <source>
        <dbReference type="EMBL" id="CAD1469918.1"/>
    </source>
</evidence>
<organism evidence="1 2">
    <name type="scientific">Heterotrigona itama</name>
    <dbReference type="NCBI Taxonomy" id="395501"/>
    <lineage>
        <taxon>Eukaryota</taxon>
        <taxon>Metazoa</taxon>
        <taxon>Ecdysozoa</taxon>
        <taxon>Arthropoda</taxon>
        <taxon>Hexapoda</taxon>
        <taxon>Insecta</taxon>
        <taxon>Pterygota</taxon>
        <taxon>Neoptera</taxon>
        <taxon>Endopterygota</taxon>
        <taxon>Hymenoptera</taxon>
        <taxon>Apocrita</taxon>
        <taxon>Aculeata</taxon>
        <taxon>Apoidea</taxon>
        <taxon>Anthophila</taxon>
        <taxon>Apidae</taxon>
        <taxon>Heterotrigona</taxon>
    </lineage>
</organism>
<proteinExistence type="predicted"/>
<dbReference type="AlphaFoldDB" id="A0A6V7GWV6"/>
<feature type="non-terminal residue" evidence="1">
    <location>
        <position position="42"/>
    </location>
</feature>
<name>A0A6V7GWV6_9HYME</name>